<dbReference type="AlphaFoldDB" id="A0A1R2CWN9"/>
<keyword evidence="4" id="KW-0862">Zinc</keyword>
<proteinExistence type="inferred from homology"/>
<dbReference type="GO" id="GO:0004089">
    <property type="term" value="F:carbonate dehydratase activity"/>
    <property type="evidence" value="ECO:0007669"/>
    <property type="project" value="UniProtKB-EC"/>
</dbReference>
<evidence type="ECO:0000256" key="3">
    <source>
        <dbReference type="ARBA" id="ARBA00022723"/>
    </source>
</evidence>
<evidence type="ECO:0000313" key="9">
    <source>
        <dbReference type="EMBL" id="OMJ93393.1"/>
    </source>
</evidence>
<dbReference type="InterPro" id="IPR041891">
    <property type="entry name" value="Alpha_CA_prokaryot-like"/>
</dbReference>
<dbReference type="PROSITE" id="PS51144">
    <property type="entry name" value="ALPHA_CA_2"/>
    <property type="match status" value="1"/>
</dbReference>
<keyword evidence="3" id="KW-0479">Metal-binding</keyword>
<dbReference type="SUPFAM" id="SSF51069">
    <property type="entry name" value="Carbonic anhydrase"/>
    <property type="match status" value="1"/>
</dbReference>
<name>A0A1R2CWN9_9CILI</name>
<evidence type="ECO:0000259" key="8">
    <source>
        <dbReference type="PROSITE" id="PS51144"/>
    </source>
</evidence>
<dbReference type="Pfam" id="PF00194">
    <property type="entry name" value="Carb_anhydrase"/>
    <property type="match status" value="1"/>
</dbReference>
<dbReference type="SMART" id="SM01057">
    <property type="entry name" value="Carb_anhydrase"/>
    <property type="match status" value="1"/>
</dbReference>
<dbReference type="InterPro" id="IPR036398">
    <property type="entry name" value="CA_dom_sf"/>
</dbReference>
<evidence type="ECO:0000256" key="2">
    <source>
        <dbReference type="ARBA" id="ARBA00012925"/>
    </source>
</evidence>
<protein>
    <recommendedName>
        <fullName evidence="2">carbonic anhydrase</fullName>
        <ecNumber evidence="2">4.2.1.1</ecNumber>
    </recommendedName>
</protein>
<evidence type="ECO:0000256" key="4">
    <source>
        <dbReference type="ARBA" id="ARBA00022833"/>
    </source>
</evidence>
<feature type="chain" id="PRO_5012638982" description="carbonic anhydrase" evidence="7">
    <location>
        <begin position="16"/>
        <end position="261"/>
    </location>
</feature>
<dbReference type="CDD" id="cd03124">
    <property type="entry name" value="alpha_CA_prokaryotic_like"/>
    <property type="match status" value="1"/>
</dbReference>
<keyword evidence="5" id="KW-0456">Lyase</keyword>
<feature type="signal peptide" evidence="7">
    <location>
        <begin position="1"/>
        <end position="15"/>
    </location>
</feature>
<gene>
    <name evidence="9" type="ORF">SteCoe_3635</name>
</gene>
<keyword evidence="7" id="KW-0732">Signal</keyword>
<reference evidence="9 10" key="1">
    <citation type="submission" date="2016-11" db="EMBL/GenBank/DDBJ databases">
        <title>The macronuclear genome of Stentor coeruleus: a giant cell with tiny introns.</title>
        <authorList>
            <person name="Slabodnick M."/>
            <person name="Ruby J.G."/>
            <person name="Reiff S.B."/>
            <person name="Swart E.C."/>
            <person name="Gosai S."/>
            <person name="Prabakaran S."/>
            <person name="Witkowska E."/>
            <person name="Larue G.E."/>
            <person name="Fisher S."/>
            <person name="Freeman R.M."/>
            <person name="Gunawardena J."/>
            <person name="Chu W."/>
            <person name="Stover N.A."/>
            <person name="Gregory B.D."/>
            <person name="Nowacki M."/>
            <person name="Derisi J."/>
            <person name="Roy S.W."/>
            <person name="Marshall W.F."/>
            <person name="Sood P."/>
        </authorList>
    </citation>
    <scope>NUCLEOTIDE SEQUENCE [LARGE SCALE GENOMIC DNA]</scope>
    <source>
        <strain evidence="9">WM001</strain>
    </source>
</reference>
<dbReference type="OrthoDB" id="5986706at2759"/>
<comment type="similarity">
    <text evidence="1">Belongs to the alpha-carbonic anhydrase family.</text>
</comment>
<keyword evidence="10" id="KW-1185">Reference proteome</keyword>
<evidence type="ECO:0000256" key="7">
    <source>
        <dbReference type="SAM" id="SignalP"/>
    </source>
</evidence>
<comment type="caution">
    <text evidence="9">The sequence shown here is derived from an EMBL/GenBank/DDBJ whole genome shotgun (WGS) entry which is preliminary data.</text>
</comment>
<organism evidence="9 10">
    <name type="scientific">Stentor coeruleus</name>
    <dbReference type="NCBI Taxonomy" id="5963"/>
    <lineage>
        <taxon>Eukaryota</taxon>
        <taxon>Sar</taxon>
        <taxon>Alveolata</taxon>
        <taxon>Ciliophora</taxon>
        <taxon>Postciliodesmatophora</taxon>
        <taxon>Heterotrichea</taxon>
        <taxon>Heterotrichida</taxon>
        <taxon>Stentoridae</taxon>
        <taxon>Stentor</taxon>
    </lineage>
</organism>
<accession>A0A1R2CWN9</accession>
<dbReference type="EMBL" id="MPUH01000043">
    <property type="protein sequence ID" value="OMJ93393.1"/>
    <property type="molecule type" value="Genomic_DNA"/>
</dbReference>
<evidence type="ECO:0000256" key="1">
    <source>
        <dbReference type="ARBA" id="ARBA00010718"/>
    </source>
</evidence>
<dbReference type="PANTHER" id="PTHR18952:SF265">
    <property type="entry name" value="CARBONIC ANHYDRASE"/>
    <property type="match status" value="1"/>
</dbReference>
<dbReference type="GO" id="GO:0008270">
    <property type="term" value="F:zinc ion binding"/>
    <property type="evidence" value="ECO:0007669"/>
    <property type="project" value="InterPro"/>
</dbReference>
<dbReference type="EC" id="4.2.1.1" evidence="2"/>
<dbReference type="InterPro" id="IPR001148">
    <property type="entry name" value="CA_dom"/>
</dbReference>
<dbReference type="Gene3D" id="3.10.200.10">
    <property type="entry name" value="Alpha carbonic anhydrase"/>
    <property type="match status" value="1"/>
</dbReference>
<dbReference type="InterPro" id="IPR023561">
    <property type="entry name" value="Carbonic_anhydrase_a-class"/>
</dbReference>
<dbReference type="Proteomes" id="UP000187209">
    <property type="component" value="Unassembled WGS sequence"/>
</dbReference>
<evidence type="ECO:0000313" key="10">
    <source>
        <dbReference type="Proteomes" id="UP000187209"/>
    </source>
</evidence>
<evidence type="ECO:0000256" key="5">
    <source>
        <dbReference type="ARBA" id="ARBA00023239"/>
    </source>
</evidence>
<feature type="domain" description="Alpha-carbonic anhydrase" evidence="8">
    <location>
        <begin position="14"/>
        <end position="256"/>
    </location>
</feature>
<sequence>MKLVLILITLSLSQAWDYGNQGSWGGNCNSITGSPRSLNIENTSKISSSLQMKMAFLGYTGTQTITNTGNLIKIKSALGYIEVGDMNGRRIFNVESIEFHTPSEHKIGGTFYPMEMEIICRIMDKYWERDKPNLAIVSVIIQNGKESYFLNTLDVMHWPNATGNTLSLVPSSNINLREIVANTDEYYHYKGTSTTPDLGFCQDEVLWYIIKDVKEAAEWQVKKITNLFEESNTKTLVDTSTTLYQSDSVFYLVSLFILVIL</sequence>
<dbReference type="PANTHER" id="PTHR18952">
    <property type="entry name" value="CARBONIC ANHYDRASE"/>
    <property type="match status" value="1"/>
</dbReference>
<comment type="catalytic activity">
    <reaction evidence="6">
        <text>hydrogencarbonate + H(+) = CO2 + H2O</text>
        <dbReference type="Rhea" id="RHEA:10748"/>
        <dbReference type="ChEBI" id="CHEBI:15377"/>
        <dbReference type="ChEBI" id="CHEBI:15378"/>
        <dbReference type="ChEBI" id="CHEBI:16526"/>
        <dbReference type="ChEBI" id="CHEBI:17544"/>
        <dbReference type="EC" id="4.2.1.1"/>
    </reaction>
</comment>
<evidence type="ECO:0000256" key="6">
    <source>
        <dbReference type="ARBA" id="ARBA00048348"/>
    </source>
</evidence>